<evidence type="ECO:0008006" key="4">
    <source>
        <dbReference type="Google" id="ProtNLM"/>
    </source>
</evidence>
<evidence type="ECO:0000313" key="2">
    <source>
        <dbReference type="EMBL" id="MCY1136893.1"/>
    </source>
</evidence>
<dbReference type="Proteomes" id="UP001151002">
    <property type="component" value="Unassembled WGS sequence"/>
</dbReference>
<dbReference type="Gene3D" id="2.60.120.200">
    <property type="match status" value="1"/>
</dbReference>
<comment type="caution">
    <text evidence="2">The sequence shown here is derived from an EMBL/GenBank/DDBJ whole genome shotgun (WGS) entry which is preliminary data.</text>
</comment>
<accession>A0ABT4ARN2</accession>
<evidence type="ECO:0000313" key="3">
    <source>
        <dbReference type="Proteomes" id="UP001151002"/>
    </source>
</evidence>
<name>A0ABT4ARN2_9ACTN</name>
<dbReference type="RefSeq" id="WP_267560687.1">
    <property type="nucleotide sequence ID" value="NZ_JAPNTZ010000001.1"/>
</dbReference>
<feature type="transmembrane region" description="Helical" evidence="1">
    <location>
        <begin position="285"/>
        <end position="303"/>
    </location>
</feature>
<reference evidence="2" key="1">
    <citation type="submission" date="2022-11" db="EMBL/GenBank/DDBJ databases">
        <authorList>
            <person name="Somphong A."/>
            <person name="Phongsopitanun W."/>
        </authorList>
    </citation>
    <scope>NUCLEOTIDE SEQUENCE</scope>
    <source>
        <strain evidence="2">Pm04-4</strain>
    </source>
</reference>
<feature type="transmembrane region" description="Helical" evidence="1">
    <location>
        <begin position="324"/>
        <end position="352"/>
    </location>
</feature>
<keyword evidence="1" id="KW-1133">Transmembrane helix</keyword>
<feature type="transmembrane region" description="Helical" evidence="1">
    <location>
        <begin position="372"/>
        <end position="394"/>
    </location>
</feature>
<proteinExistence type="predicted"/>
<organism evidence="2 3">
    <name type="scientific">Paractinoplanes pyxinae</name>
    <dbReference type="NCBI Taxonomy" id="2997416"/>
    <lineage>
        <taxon>Bacteria</taxon>
        <taxon>Bacillati</taxon>
        <taxon>Actinomycetota</taxon>
        <taxon>Actinomycetes</taxon>
        <taxon>Micromonosporales</taxon>
        <taxon>Micromonosporaceae</taxon>
        <taxon>Paractinoplanes</taxon>
    </lineage>
</organism>
<feature type="transmembrane region" description="Helical" evidence="1">
    <location>
        <begin position="401"/>
        <end position="423"/>
    </location>
</feature>
<evidence type="ECO:0000256" key="1">
    <source>
        <dbReference type="SAM" id="Phobius"/>
    </source>
</evidence>
<keyword evidence="3" id="KW-1185">Reference proteome</keyword>
<dbReference type="EMBL" id="JAPNTZ010000001">
    <property type="protein sequence ID" value="MCY1136893.1"/>
    <property type="molecule type" value="Genomic_DNA"/>
</dbReference>
<protein>
    <recommendedName>
        <fullName evidence="4">DUF1349 domain-containing protein</fullName>
    </recommendedName>
</protein>
<keyword evidence="1" id="KW-0472">Membrane</keyword>
<gene>
    <name evidence="2" type="ORF">OWR29_02715</name>
</gene>
<feature type="transmembrane region" description="Helical" evidence="1">
    <location>
        <begin position="468"/>
        <end position="489"/>
    </location>
</feature>
<sequence>MMLRAEWLKFRTVRGWMAGAAAAALIVIGLGVLAATGVTMSCMDGTREVDCPAPPTDTSGRSVADKFTFVHRTLTGDGSLTAKVGHLDGTITYPPPNHDEIVRGVVPWAKAGLMIKDGTSPGADYAAVMVTGAHGVRMQSGFTHDKASSPVREAWLRLTRQGDKITGYVSADGAAWQKIETVRLNDLPTTVRIGLFVTSPSGLTVEENPQGGHAVAARWTQATAEFSRVTPGGGWDETLVGYSDYRTTWEETHPPGHTETGGVVTVAGAGDIGLDTEGGMSVERVLTGVFAGLLPLIVVAALCGTAEFRHGLIRTTLAAMPKPVWISVSQATVVGAVSLVAGLVAVAVTLPMAVRLLEAKKVVVLSVSGPTMLRVALGTALLLSLAGVLAYGVGALLRRSVLAIVAVTALLVAPPILSVTSVLPTELSAWLLRLTPAAAFAIQQSVAAYPQMSRPQTVADGYFPLPPWAGLAVLALWALTAVAAAAWRLNRTRA</sequence>
<keyword evidence="1" id="KW-0812">Transmembrane</keyword>